<name>A0ABP9HV11_9ACTN</name>
<reference evidence="3" key="1">
    <citation type="journal article" date="2019" name="Int. J. Syst. Evol. Microbiol.">
        <title>The Global Catalogue of Microorganisms (GCM) 10K type strain sequencing project: providing services to taxonomists for standard genome sequencing and annotation.</title>
        <authorList>
            <consortium name="The Broad Institute Genomics Platform"/>
            <consortium name="The Broad Institute Genome Sequencing Center for Infectious Disease"/>
            <person name="Wu L."/>
            <person name="Ma J."/>
        </authorList>
    </citation>
    <scope>NUCLEOTIDE SEQUENCE [LARGE SCALE GENOMIC DNA]</scope>
    <source>
        <strain evidence="3">JCM 17986</strain>
    </source>
</reference>
<sequence length="69" mass="7764">MSPFGSTGSTVDTRRAAAMHHLSGQPPRDHGFRRRRVRQRDARATTALPDRALRYRLNAQATAVLRLPI</sequence>
<gene>
    <name evidence="2" type="ORF">GCM10023205_53490</name>
</gene>
<dbReference type="Proteomes" id="UP001500466">
    <property type="component" value="Unassembled WGS sequence"/>
</dbReference>
<proteinExistence type="predicted"/>
<organism evidence="2 3">
    <name type="scientific">Yinghuangia aomiensis</name>
    <dbReference type="NCBI Taxonomy" id="676205"/>
    <lineage>
        <taxon>Bacteria</taxon>
        <taxon>Bacillati</taxon>
        <taxon>Actinomycetota</taxon>
        <taxon>Actinomycetes</taxon>
        <taxon>Kitasatosporales</taxon>
        <taxon>Streptomycetaceae</taxon>
        <taxon>Yinghuangia</taxon>
    </lineage>
</organism>
<feature type="region of interest" description="Disordered" evidence="1">
    <location>
        <begin position="1"/>
        <end position="45"/>
    </location>
</feature>
<comment type="caution">
    <text evidence="2">The sequence shown here is derived from an EMBL/GenBank/DDBJ whole genome shotgun (WGS) entry which is preliminary data.</text>
</comment>
<protein>
    <submittedName>
        <fullName evidence="2">Uncharacterized protein</fullName>
    </submittedName>
</protein>
<dbReference type="EMBL" id="BAABHS010000020">
    <property type="protein sequence ID" value="GAA4978669.1"/>
    <property type="molecule type" value="Genomic_DNA"/>
</dbReference>
<keyword evidence="3" id="KW-1185">Reference proteome</keyword>
<evidence type="ECO:0000313" key="3">
    <source>
        <dbReference type="Proteomes" id="UP001500466"/>
    </source>
</evidence>
<evidence type="ECO:0000256" key="1">
    <source>
        <dbReference type="SAM" id="MobiDB-lite"/>
    </source>
</evidence>
<evidence type="ECO:0000313" key="2">
    <source>
        <dbReference type="EMBL" id="GAA4978669.1"/>
    </source>
</evidence>
<feature type="compositionally biased region" description="Polar residues" evidence="1">
    <location>
        <begin position="1"/>
        <end position="11"/>
    </location>
</feature>
<accession>A0ABP9HV11</accession>